<feature type="non-terminal residue" evidence="1">
    <location>
        <position position="1"/>
    </location>
</feature>
<protein>
    <recommendedName>
        <fullName evidence="2">Integrase catalytic domain-containing protein</fullName>
    </recommendedName>
</protein>
<feature type="non-terminal residue" evidence="1">
    <location>
        <position position="175"/>
    </location>
</feature>
<dbReference type="AlphaFoldDB" id="A0A1B6F576"/>
<proteinExistence type="predicted"/>
<name>A0A1B6F576_9HEMI</name>
<dbReference type="InterPro" id="IPR012337">
    <property type="entry name" value="RNaseH-like_sf"/>
</dbReference>
<dbReference type="PANTHER" id="PTHR47331">
    <property type="entry name" value="PHD-TYPE DOMAIN-CONTAINING PROTEIN"/>
    <property type="match status" value="1"/>
</dbReference>
<dbReference type="GO" id="GO:0003676">
    <property type="term" value="F:nucleic acid binding"/>
    <property type="evidence" value="ECO:0007669"/>
    <property type="project" value="InterPro"/>
</dbReference>
<reference evidence="1" key="1">
    <citation type="submission" date="2015-11" db="EMBL/GenBank/DDBJ databases">
        <title>De novo transcriptome assembly of four potential Pierce s Disease insect vectors from Arizona vineyards.</title>
        <authorList>
            <person name="Tassone E.E."/>
        </authorList>
    </citation>
    <scope>NUCLEOTIDE SEQUENCE</scope>
</reference>
<sequence length="175" mass="20158">AIYRAIHLEIVSSLSTDSFMLALRRFIARRGRPSVIYSDNGTNYKGVNNVFQKLNWDKIMTNSSIERIDWRFNPPTGAWWGGFWERLIGILKTMLRKTLGKTCLTEEELCTVVCECESLINSRPITYASEESEDPIPISPKMFLQEITHGSTQDCDIVEESSLSRKLKHRLQLKE</sequence>
<evidence type="ECO:0008006" key="2">
    <source>
        <dbReference type="Google" id="ProtNLM"/>
    </source>
</evidence>
<dbReference type="EMBL" id="GECZ01024421">
    <property type="protein sequence ID" value="JAS45348.1"/>
    <property type="molecule type" value="Transcribed_RNA"/>
</dbReference>
<organism evidence="1">
    <name type="scientific">Cuerna arida</name>
    <dbReference type="NCBI Taxonomy" id="1464854"/>
    <lineage>
        <taxon>Eukaryota</taxon>
        <taxon>Metazoa</taxon>
        <taxon>Ecdysozoa</taxon>
        <taxon>Arthropoda</taxon>
        <taxon>Hexapoda</taxon>
        <taxon>Insecta</taxon>
        <taxon>Pterygota</taxon>
        <taxon>Neoptera</taxon>
        <taxon>Paraneoptera</taxon>
        <taxon>Hemiptera</taxon>
        <taxon>Auchenorrhyncha</taxon>
        <taxon>Membracoidea</taxon>
        <taxon>Cicadellidae</taxon>
        <taxon>Cicadellinae</taxon>
        <taxon>Proconiini</taxon>
        <taxon>Cuerna</taxon>
    </lineage>
</organism>
<dbReference type="SUPFAM" id="SSF53098">
    <property type="entry name" value="Ribonuclease H-like"/>
    <property type="match status" value="1"/>
</dbReference>
<accession>A0A1B6F576</accession>
<evidence type="ECO:0000313" key="1">
    <source>
        <dbReference type="EMBL" id="JAS45348.1"/>
    </source>
</evidence>
<gene>
    <name evidence="1" type="ORF">g.45645</name>
</gene>
<dbReference type="Gene3D" id="3.30.420.10">
    <property type="entry name" value="Ribonuclease H-like superfamily/Ribonuclease H"/>
    <property type="match status" value="1"/>
</dbReference>
<dbReference type="InterPro" id="IPR036397">
    <property type="entry name" value="RNaseH_sf"/>
</dbReference>